<dbReference type="VEuPathDB" id="FungiDB:L203_01548"/>
<evidence type="ECO:0000313" key="2">
    <source>
        <dbReference type="EMBL" id="WVN87978.1"/>
    </source>
</evidence>
<feature type="region of interest" description="Disordered" evidence="1">
    <location>
        <begin position="574"/>
        <end position="651"/>
    </location>
</feature>
<feature type="compositionally biased region" description="Basic and acidic residues" evidence="1">
    <location>
        <begin position="696"/>
        <end position="713"/>
    </location>
</feature>
<sequence length="725" mass="80340">MADKIIDFSAAKSVWRLIPLPLARLNPAATQSQYPRGRRIPTLRSFCLATLSRSFHLTEPSTFHGVHSDLMRRVLLRVRADRGYENKQGIGRLSLNPDEATIWAFDALHRGVEAGSFTLALPLASILWHLGFKSRMPALQHPLNELPALFKSSPFSQTTSLLTSLTLNGGTELIDDQNIQTLKYCTHLTVLRMNDCSITDDGIRLLRSALELPGLGNPSEGKGMWRLNAWYLRGCKGVSDKSAKVLARWPGLVAIDVRGTSCTEVFIDVINRTSRNIFFGQNTEFEPCTDGLVSLFDTCCSYSAKLDGLYASLTKLSGQSSNIISLNVVSSTIPISNCDFPQNSTITSTTQPNLSCCLDNYSQAYNTDATHLWQTMEQTHRPFDSSSLPPSMTESPSKKGSHQDSDQIHVSSQSTVQDKKKECAFQKSINYNNGEGQAQFSYITPLKSLRSAANHSSTSEQGIESDHYLMLVRQAHSKWHRLAYATSVPQTFLQPEKDNWAKEAKMRIKKGKAMRDILEATDRMLSMKTCSMSANETNPDGDVGIPKGKQIDFHKTPYSVSRSKKMINTTVSHHYSPTTSQVSFSRPMQTAPRTNPFKITSGRDSVDESISRKLSGSAYSLPLPRKSSLNARNLKQVHNTSQRTSTKKASVRPCLLKPSFSPSESSSFEGEPFLALLKSSSTINPSASCSASAISDWDRGDRSSFETKKRGFEDSGNNKLKMRDP</sequence>
<keyword evidence="3" id="KW-1185">Reference proteome</keyword>
<evidence type="ECO:0000256" key="1">
    <source>
        <dbReference type="SAM" id="MobiDB-lite"/>
    </source>
</evidence>
<feature type="compositionally biased region" description="Polar residues" evidence="1">
    <location>
        <begin position="627"/>
        <end position="644"/>
    </location>
</feature>
<feature type="compositionally biased region" description="Polar residues" evidence="1">
    <location>
        <begin position="682"/>
        <end position="693"/>
    </location>
</feature>
<dbReference type="Proteomes" id="UP000094043">
    <property type="component" value="Chromosome 3"/>
</dbReference>
<feature type="compositionally biased region" description="Polar residues" evidence="1">
    <location>
        <begin position="384"/>
        <end position="395"/>
    </location>
</feature>
<reference evidence="2" key="1">
    <citation type="submission" date="2016-06" db="EMBL/GenBank/DDBJ databases">
        <authorList>
            <person name="Cuomo C."/>
            <person name="Litvintseva A."/>
            <person name="Heitman J."/>
            <person name="Chen Y."/>
            <person name="Sun S."/>
            <person name="Springer D."/>
            <person name="Dromer F."/>
            <person name="Young S."/>
            <person name="Zeng Q."/>
            <person name="Chapman S."/>
            <person name="Gujja S."/>
            <person name="Saif S."/>
            <person name="Birren B."/>
        </authorList>
    </citation>
    <scope>NUCLEOTIDE SEQUENCE</scope>
    <source>
        <strain evidence="2">CBS 7841</strain>
    </source>
</reference>
<name>A0A1E3IPA8_9TREE</name>
<accession>A0A1E3IPA8</accession>
<dbReference type="GeneID" id="91087386"/>
<dbReference type="Gene3D" id="3.80.10.10">
    <property type="entry name" value="Ribonuclease Inhibitor"/>
    <property type="match status" value="1"/>
</dbReference>
<organism evidence="2 3">
    <name type="scientific">Cryptococcus depauperatus CBS 7841</name>
    <dbReference type="NCBI Taxonomy" id="1295531"/>
    <lineage>
        <taxon>Eukaryota</taxon>
        <taxon>Fungi</taxon>
        <taxon>Dikarya</taxon>
        <taxon>Basidiomycota</taxon>
        <taxon>Agaricomycotina</taxon>
        <taxon>Tremellomycetes</taxon>
        <taxon>Tremellales</taxon>
        <taxon>Cryptococcaceae</taxon>
        <taxon>Cryptococcus</taxon>
    </lineage>
</organism>
<dbReference type="KEGG" id="cdep:91087386"/>
<dbReference type="InterPro" id="IPR032675">
    <property type="entry name" value="LRR_dom_sf"/>
</dbReference>
<proteinExistence type="predicted"/>
<dbReference type="AlphaFoldDB" id="A0A1E3IPA8"/>
<feature type="compositionally biased region" description="Polar residues" evidence="1">
    <location>
        <begin position="574"/>
        <end position="593"/>
    </location>
</feature>
<dbReference type="RefSeq" id="XP_066068678.1">
    <property type="nucleotide sequence ID" value="XM_066212581.1"/>
</dbReference>
<reference evidence="2" key="3">
    <citation type="submission" date="2024-01" db="EMBL/GenBank/DDBJ databases">
        <authorList>
            <person name="Coelho M.A."/>
            <person name="David-Palma M."/>
            <person name="Shea T."/>
            <person name="Sun S."/>
            <person name="Cuomo C.A."/>
            <person name="Heitman J."/>
        </authorList>
    </citation>
    <scope>NUCLEOTIDE SEQUENCE</scope>
    <source>
        <strain evidence="2">CBS 7841</strain>
    </source>
</reference>
<evidence type="ECO:0000313" key="3">
    <source>
        <dbReference type="Proteomes" id="UP000094043"/>
    </source>
</evidence>
<feature type="region of interest" description="Disordered" evidence="1">
    <location>
        <begin position="378"/>
        <end position="419"/>
    </location>
</feature>
<dbReference type="EMBL" id="CP143786">
    <property type="protein sequence ID" value="WVN87978.1"/>
    <property type="molecule type" value="Genomic_DNA"/>
</dbReference>
<protein>
    <submittedName>
        <fullName evidence="2">Uncharacterized protein</fullName>
    </submittedName>
</protein>
<dbReference type="SUPFAM" id="SSF52047">
    <property type="entry name" value="RNI-like"/>
    <property type="match status" value="1"/>
</dbReference>
<dbReference type="OrthoDB" id="3215314at2759"/>
<feature type="region of interest" description="Disordered" evidence="1">
    <location>
        <begin position="682"/>
        <end position="725"/>
    </location>
</feature>
<reference evidence="2" key="2">
    <citation type="journal article" date="2022" name="Elife">
        <title>Obligate sexual reproduction of a homothallic fungus closely related to the Cryptococcus pathogenic species complex.</title>
        <authorList>
            <person name="Passer A.R."/>
            <person name="Clancey S.A."/>
            <person name="Shea T."/>
            <person name="David-Palma M."/>
            <person name="Averette A.F."/>
            <person name="Boekhout T."/>
            <person name="Porcel B.M."/>
            <person name="Nowrousian M."/>
            <person name="Cuomo C.A."/>
            <person name="Sun S."/>
            <person name="Heitman J."/>
            <person name="Coelho M.A."/>
        </authorList>
    </citation>
    <scope>NUCLEOTIDE SEQUENCE</scope>
    <source>
        <strain evidence="2">CBS 7841</strain>
    </source>
</reference>
<gene>
    <name evidence="2" type="ORF">L203_103175</name>
</gene>